<evidence type="ECO:0000313" key="2">
    <source>
        <dbReference type="Proteomes" id="UP000789759"/>
    </source>
</evidence>
<proteinExistence type="predicted"/>
<evidence type="ECO:0000313" key="1">
    <source>
        <dbReference type="EMBL" id="CAG8683178.1"/>
    </source>
</evidence>
<dbReference type="AlphaFoldDB" id="A0A9N9HET0"/>
<sequence length="46" mass="5290">TELAMPIEAAEKKPKKDFSEAMLAEAGWLRKEKIQRMVMSLQKLTL</sequence>
<keyword evidence="2" id="KW-1185">Reference proteome</keyword>
<accession>A0A9N9HET0</accession>
<comment type="caution">
    <text evidence="1">The sequence shown here is derived from an EMBL/GenBank/DDBJ whole genome shotgun (WGS) entry which is preliminary data.</text>
</comment>
<dbReference type="EMBL" id="CAJVQA010009283">
    <property type="protein sequence ID" value="CAG8683178.1"/>
    <property type="molecule type" value="Genomic_DNA"/>
</dbReference>
<name>A0A9N9HET0_9GLOM</name>
<reference evidence="1" key="1">
    <citation type="submission" date="2021-06" db="EMBL/GenBank/DDBJ databases">
        <authorList>
            <person name="Kallberg Y."/>
            <person name="Tangrot J."/>
            <person name="Rosling A."/>
        </authorList>
    </citation>
    <scope>NUCLEOTIDE SEQUENCE</scope>
    <source>
        <strain evidence="1">FL966</strain>
    </source>
</reference>
<gene>
    <name evidence="1" type="ORF">CPELLU_LOCUS10913</name>
</gene>
<protein>
    <submittedName>
        <fullName evidence="1">352_t:CDS:1</fullName>
    </submittedName>
</protein>
<organism evidence="1 2">
    <name type="scientific">Cetraspora pellucida</name>
    <dbReference type="NCBI Taxonomy" id="1433469"/>
    <lineage>
        <taxon>Eukaryota</taxon>
        <taxon>Fungi</taxon>
        <taxon>Fungi incertae sedis</taxon>
        <taxon>Mucoromycota</taxon>
        <taxon>Glomeromycotina</taxon>
        <taxon>Glomeromycetes</taxon>
        <taxon>Diversisporales</taxon>
        <taxon>Gigasporaceae</taxon>
        <taxon>Cetraspora</taxon>
    </lineage>
</organism>
<feature type="non-terminal residue" evidence="1">
    <location>
        <position position="1"/>
    </location>
</feature>
<dbReference type="Proteomes" id="UP000789759">
    <property type="component" value="Unassembled WGS sequence"/>
</dbReference>